<organism evidence="11 12">
    <name type="scientific">Fusibacter paucivorans</name>
    <dbReference type="NCBI Taxonomy" id="76009"/>
    <lineage>
        <taxon>Bacteria</taxon>
        <taxon>Bacillati</taxon>
        <taxon>Bacillota</taxon>
        <taxon>Clostridia</taxon>
        <taxon>Eubacteriales</taxon>
        <taxon>Eubacteriales Family XII. Incertae Sedis</taxon>
        <taxon>Fusibacter</taxon>
    </lineage>
</organism>
<dbReference type="SUPFAM" id="SSF48019">
    <property type="entry name" value="post-AAA+ oligomerization domain-like"/>
    <property type="match status" value="1"/>
</dbReference>
<dbReference type="InterPro" id="IPR008921">
    <property type="entry name" value="DNA_pol3_clamp-load_cplx_C"/>
</dbReference>
<evidence type="ECO:0000313" key="12">
    <source>
        <dbReference type="Proteomes" id="UP000746471"/>
    </source>
</evidence>
<dbReference type="Proteomes" id="UP000746471">
    <property type="component" value="Unassembled WGS sequence"/>
</dbReference>
<name>A0ABS5PQY2_9FIRM</name>
<dbReference type="NCBIfam" id="TIGR01128">
    <property type="entry name" value="holA"/>
    <property type="match status" value="1"/>
</dbReference>
<keyword evidence="12" id="KW-1185">Reference proteome</keyword>
<keyword evidence="5" id="KW-0235">DNA replication</keyword>
<dbReference type="InterPro" id="IPR005790">
    <property type="entry name" value="DNA_polIII_delta"/>
</dbReference>
<evidence type="ECO:0000256" key="3">
    <source>
        <dbReference type="ARBA" id="ARBA00022679"/>
    </source>
</evidence>
<dbReference type="GO" id="GO:0003887">
    <property type="term" value="F:DNA-directed DNA polymerase activity"/>
    <property type="evidence" value="ECO:0007669"/>
    <property type="project" value="UniProtKB-EC"/>
</dbReference>
<evidence type="ECO:0000256" key="4">
    <source>
        <dbReference type="ARBA" id="ARBA00022695"/>
    </source>
</evidence>
<keyword evidence="6" id="KW-0239">DNA-directed DNA polymerase</keyword>
<evidence type="ECO:0000259" key="9">
    <source>
        <dbReference type="Pfam" id="PF06144"/>
    </source>
</evidence>
<evidence type="ECO:0000256" key="8">
    <source>
        <dbReference type="ARBA" id="ARBA00049244"/>
    </source>
</evidence>
<sequence length="341" mass="39658">MDFFSYYKRISTQQLPKLNLLYGFERYLLDNSVKYIETNYLNPTYKDMNLSIMEGNLNVDELSALISALPFFDNARLIIIRNAQCFKQEVDKKLFDLLADIPDGVYLLFIEKEVDKRKKLFKTIDKAGCVVNFEKLSQKEFQKWTGKKFKEHQGAIDSHTLNYFIEMVNYLNPESSRNLYEVEQYINALSNLKEPITQKLVDQYVEIPIENNIFKMMDALSSNKMKEVLFIFNHLVENGEAEIKIFFMMSSQFRNIYKCKQLMAAGHSSASIASKLGIHPYVAKKASHFAGQFSNETLTKIMSILEKMDRDLKSSGVRSQLIIEKGILEIYMAKKNSELHR</sequence>
<proteinExistence type="inferred from homology"/>
<comment type="catalytic activity">
    <reaction evidence="8">
        <text>DNA(n) + a 2'-deoxyribonucleoside 5'-triphosphate = DNA(n+1) + diphosphate</text>
        <dbReference type="Rhea" id="RHEA:22508"/>
        <dbReference type="Rhea" id="RHEA-COMP:17339"/>
        <dbReference type="Rhea" id="RHEA-COMP:17340"/>
        <dbReference type="ChEBI" id="CHEBI:33019"/>
        <dbReference type="ChEBI" id="CHEBI:61560"/>
        <dbReference type="ChEBI" id="CHEBI:173112"/>
        <dbReference type="EC" id="2.7.7.7"/>
    </reaction>
</comment>
<accession>A0ABS5PQY2</accession>
<dbReference type="EMBL" id="JAHBCL010000013">
    <property type="protein sequence ID" value="MBS7526791.1"/>
    <property type="molecule type" value="Genomic_DNA"/>
</dbReference>
<evidence type="ECO:0000313" key="11">
    <source>
        <dbReference type="EMBL" id="MBS7526791.1"/>
    </source>
</evidence>
<dbReference type="InterPro" id="IPR048466">
    <property type="entry name" value="DNA_pol3_delta-like_C"/>
</dbReference>
<dbReference type="RefSeq" id="WP_213236650.1">
    <property type="nucleotide sequence ID" value="NZ_JAHBCL010000013.1"/>
</dbReference>
<evidence type="ECO:0000256" key="7">
    <source>
        <dbReference type="ARBA" id="ARBA00034754"/>
    </source>
</evidence>
<evidence type="ECO:0000256" key="1">
    <source>
        <dbReference type="ARBA" id="ARBA00012417"/>
    </source>
</evidence>
<feature type="domain" description="DNA polymerase III delta N-terminal" evidence="9">
    <location>
        <begin position="20"/>
        <end position="133"/>
    </location>
</feature>
<dbReference type="InterPro" id="IPR027417">
    <property type="entry name" value="P-loop_NTPase"/>
</dbReference>
<evidence type="ECO:0000259" key="10">
    <source>
        <dbReference type="Pfam" id="PF21694"/>
    </source>
</evidence>
<feature type="domain" description="DNA polymerase III delta subunit-like C-terminal" evidence="10">
    <location>
        <begin position="210"/>
        <end position="329"/>
    </location>
</feature>
<dbReference type="EC" id="2.7.7.7" evidence="1"/>
<dbReference type="Gene3D" id="1.20.272.10">
    <property type="match status" value="1"/>
</dbReference>
<evidence type="ECO:0000256" key="5">
    <source>
        <dbReference type="ARBA" id="ARBA00022705"/>
    </source>
</evidence>
<dbReference type="Pfam" id="PF06144">
    <property type="entry name" value="DNA_pol3_delta"/>
    <property type="match status" value="1"/>
</dbReference>
<comment type="similarity">
    <text evidence="7">Belongs to the DNA polymerase HolA subunit family.</text>
</comment>
<dbReference type="Gene3D" id="3.40.50.300">
    <property type="entry name" value="P-loop containing nucleotide triphosphate hydrolases"/>
    <property type="match status" value="1"/>
</dbReference>
<dbReference type="InterPro" id="IPR010372">
    <property type="entry name" value="DNA_pol3_delta_N"/>
</dbReference>
<gene>
    <name evidence="11" type="primary">holA</name>
    <name evidence="11" type="ORF">KHM83_08885</name>
</gene>
<keyword evidence="3 11" id="KW-0808">Transferase</keyword>
<dbReference type="Pfam" id="PF21694">
    <property type="entry name" value="DNA_pol3_delta_C"/>
    <property type="match status" value="1"/>
</dbReference>
<comment type="caution">
    <text evidence="11">The sequence shown here is derived from an EMBL/GenBank/DDBJ whole genome shotgun (WGS) entry which is preliminary data.</text>
</comment>
<evidence type="ECO:0000256" key="2">
    <source>
        <dbReference type="ARBA" id="ARBA00017703"/>
    </source>
</evidence>
<dbReference type="PANTHER" id="PTHR34388">
    <property type="entry name" value="DNA POLYMERASE III SUBUNIT DELTA"/>
    <property type="match status" value="1"/>
</dbReference>
<protein>
    <recommendedName>
        <fullName evidence="2">DNA polymerase III subunit delta</fullName>
        <ecNumber evidence="1">2.7.7.7</ecNumber>
    </recommendedName>
</protein>
<dbReference type="PANTHER" id="PTHR34388:SF1">
    <property type="entry name" value="DNA POLYMERASE III SUBUNIT DELTA"/>
    <property type="match status" value="1"/>
</dbReference>
<evidence type="ECO:0000256" key="6">
    <source>
        <dbReference type="ARBA" id="ARBA00022932"/>
    </source>
</evidence>
<reference evidence="11 12" key="1">
    <citation type="submission" date="2021-05" db="EMBL/GenBank/DDBJ databases">
        <title>Fusibacter ferrireducens sp. nov., an anaerobic, sulfur- and Fe-reducing bacterium isolated from the mangrove sediment.</title>
        <authorList>
            <person name="Qiu D."/>
        </authorList>
    </citation>
    <scope>NUCLEOTIDE SEQUENCE [LARGE SCALE GENOMIC DNA]</scope>
    <source>
        <strain evidence="11 12">DSM 12116</strain>
    </source>
</reference>
<dbReference type="SUPFAM" id="SSF52540">
    <property type="entry name" value="P-loop containing nucleoside triphosphate hydrolases"/>
    <property type="match status" value="1"/>
</dbReference>
<keyword evidence="4 11" id="KW-0548">Nucleotidyltransferase</keyword>